<dbReference type="InterPro" id="IPR053137">
    <property type="entry name" value="NLR-like"/>
</dbReference>
<dbReference type="Pfam" id="PF25000">
    <property type="entry name" value="DUF7779"/>
    <property type="match status" value="1"/>
</dbReference>
<dbReference type="PANTHER" id="PTHR46082:SF6">
    <property type="entry name" value="AAA+ ATPASE DOMAIN-CONTAINING PROTEIN-RELATED"/>
    <property type="match status" value="1"/>
</dbReference>
<name>A0A6A5Y204_9PLEO</name>
<evidence type="ECO:0000313" key="5">
    <source>
        <dbReference type="Proteomes" id="UP000799778"/>
    </source>
</evidence>
<feature type="domain" description="NACHT-NTPase and P-loop NTPases N-terminal" evidence="2">
    <location>
        <begin position="9"/>
        <end position="126"/>
    </location>
</feature>
<organism evidence="4 5">
    <name type="scientific">Aaosphaeria arxii CBS 175.79</name>
    <dbReference type="NCBI Taxonomy" id="1450172"/>
    <lineage>
        <taxon>Eukaryota</taxon>
        <taxon>Fungi</taxon>
        <taxon>Dikarya</taxon>
        <taxon>Ascomycota</taxon>
        <taxon>Pezizomycotina</taxon>
        <taxon>Dothideomycetes</taxon>
        <taxon>Pleosporomycetidae</taxon>
        <taxon>Pleosporales</taxon>
        <taxon>Pleosporales incertae sedis</taxon>
        <taxon>Aaosphaeria</taxon>
    </lineage>
</organism>
<evidence type="ECO:0000259" key="2">
    <source>
        <dbReference type="Pfam" id="PF17107"/>
    </source>
</evidence>
<dbReference type="RefSeq" id="XP_033387867.1">
    <property type="nucleotide sequence ID" value="XM_033524262.1"/>
</dbReference>
<accession>A0A6A5Y204</accession>
<dbReference type="GeneID" id="54281659"/>
<dbReference type="Proteomes" id="UP000799778">
    <property type="component" value="Unassembled WGS sequence"/>
</dbReference>
<dbReference type="InterPro" id="IPR031352">
    <property type="entry name" value="SesA"/>
</dbReference>
<evidence type="ECO:0000259" key="3">
    <source>
        <dbReference type="Pfam" id="PF25000"/>
    </source>
</evidence>
<feature type="region of interest" description="Disordered" evidence="1">
    <location>
        <begin position="958"/>
        <end position="991"/>
    </location>
</feature>
<sequence length="991" mass="112698">MAEGLGIAASIIEIFRFGKSIYDRLAQYRDVVGNLPEAFAHVQNRLGILLDVLETTRLAAEAGALPSRAVRALNPVMRGCKEKIVDLETIMNKLLPREEMSGLQKSWIAVKSLKYDKRIQQITKVIGEYESSLTLHAASAKYQELEARPRPKPASTVPFRQDHNFVERESLLSVLEERCPKPAARVALVGLGGVGKSQLAVEYSYRFRARYPERWVFWVHAGSTSNIEQGFATLAEKASIPAWDPTDRNRFSVITKWLADEANGSWLIIIDNADDLGVFSRQAEPSNKKKKKNQLPSGLPIDDLLQLFPESPNGSYLFTSRSKETAYRLTGDHNDILDVEPMSEQEAVILLHKRVTGIVSQEDASNLVAAVDYMPLAITQAAVYINENQPRVTVKKYLDALKQGDHIRTKLLEESIYDARRDGQRSNSIIVTWHISFQCIMGKRKSAARLLGLMALFDRNDIPEILLHGQYAQEDGTTNARQQRLLQLANYMQDRNAPRNSKRHPEADDFQKDWNILTRFSLITTNLEGDHFAMHNLVQYSMRTWLHIHGELSHWVDRHLRLMEMSYPTIPDHTSELCLRWLPHASAALSHEVSNKKMLEIWASLTEKIAEYMSTVIGAGADTEALLSLAVKAYDSSLGPNHDRSLACSESLGFFLATHRRCEKAEVFRRKVLLAREKKYGRKSKKLLFSLDSLQETLEVLKKHDEAGELFHRAVTIRLKAFGGSHHETQRSLNQRGVELLSEGYYEEAEGVWRQAFELRQHDHSAAEKYDPRWAQQLHALGGRVGIFRDNWAKQEKIMLEAYEYNSRFLEKHHHTMIRNVEEIAVALVQQQKYEEAVPWFRKALEAHAAASNEKTEDALLTVHQLSLVFLELNRLDEALTMAQELVKARETSTGGNLADLAGARHGLANIMHKKGLFDEAGQLYEQAHITLVQEMGDNHDRTKDVLADWTRLRKDMETRVQGGDGEASNSLTSQWERWGSPYTPDRRIVK</sequence>
<keyword evidence="5" id="KW-1185">Reference proteome</keyword>
<reference evidence="4" key="1">
    <citation type="journal article" date="2020" name="Stud. Mycol.">
        <title>101 Dothideomycetes genomes: a test case for predicting lifestyles and emergence of pathogens.</title>
        <authorList>
            <person name="Haridas S."/>
            <person name="Albert R."/>
            <person name="Binder M."/>
            <person name="Bloem J."/>
            <person name="Labutti K."/>
            <person name="Salamov A."/>
            <person name="Andreopoulos B."/>
            <person name="Baker S."/>
            <person name="Barry K."/>
            <person name="Bills G."/>
            <person name="Bluhm B."/>
            <person name="Cannon C."/>
            <person name="Castanera R."/>
            <person name="Culley D."/>
            <person name="Daum C."/>
            <person name="Ezra D."/>
            <person name="Gonzalez J."/>
            <person name="Henrissat B."/>
            <person name="Kuo A."/>
            <person name="Liang C."/>
            <person name="Lipzen A."/>
            <person name="Lutzoni F."/>
            <person name="Magnuson J."/>
            <person name="Mondo S."/>
            <person name="Nolan M."/>
            <person name="Ohm R."/>
            <person name="Pangilinan J."/>
            <person name="Park H.-J."/>
            <person name="Ramirez L."/>
            <person name="Alfaro M."/>
            <person name="Sun H."/>
            <person name="Tritt A."/>
            <person name="Yoshinaga Y."/>
            <person name="Zwiers L.-H."/>
            <person name="Turgeon B."/>
            <person name="Goodwin S."/>
            <person name="Spatafora J."/>
            <person name="Crous P."/>
            <person name="Grigoriev I."/>
        </authorList>
    </citation>
    <scope>NUCLEOTIDE SEQUENCE</scope>
    <source>
        <strain evidence="4">CBS 175.79</strain>
    </source>
</reference>
<dbReference type="InterPro" id="IPR011990">
    <property type="entry name" value="TPR-like_helical_dom_sf"/>
</dbReference>
<evidence type="ECO:0000313" key="4">
    <source>
        <dbReference type="EMBL" id="KAF2019528.1"/>
    </source>
</evidence>
<gene>
    <name evidence="4" type="ORF">BU24DRAFT_365047</name>
</gene>
<proteinExistence type="predicted"/>
<feature type="domain" description="DUF7779" evidence="3">
    <location>
        <begin position="445"/>
        <end position="544"/>
    </location>
</feature>
<dbReference type="InterPro" id="IPR027417">
    <property type="entry name" value="P-loop_NTPase"/>
</dbReference>
<dbReference type="Gene3D" id="3.40.50.300">
    <property type="entry name" value="P-loop containing nucleotide triphosphate hydrolases"/>
    <property type="match status" value="1"/>
</dbReference>
<dbReference type="EMBL" id="ML978067">
    <property type="protein sequence ID" value="KAF2019528.1"/>
    <property type="molecule type" value="Genomic_DNA"/>
</dbReference>
<dbReference type="Pfam" id="PF17107">
    <property type="entry name" value="SesA"/>
    <property type="match status" value="1"/>
</dbReference>
<dbReference type="OrthoDB" id="1658288at2759"/>
<dbReference type="AlphaFoldDB" id="A0A6A5Y204"/>
<protein>
    <submittedName>
        <fullName evidence="4">Uncharacterized protein</fullName>
    </submittedName>
</protein>
<dbReference type="PANTHER" id="PTHR46082">
    <property type="entry name" value="ATP/GTP-BINDING PROTEIN-RELATED"/>
    <property type="match status" value="1"/>
</dbReference>
<dbReference type="Pfam" id="PF13424">
    <property type="entry name" value="TPR_12"/>
    <property type="match status" value="1"/>
</dbReference>
<evidence type="ECO:0000256" key="1">
    <source>
        <dbReference type="SAM" id="MobiDB-lite"/>
    </source>
</evidence>
<dbReference type="SUPFAM" id="SSF48452">
    <property type="entry name" value="TPR-like"/>
    <property type="match status" value="2"/>
</dbReference>
<dbReference type="SUPFAM" id="SSF52540">
    <property type="entry name" value="P-loop containing nucleoside triphosphate hydrolases"/>
    <property type="match status" value="1"/>
</dbReference>
<dbReference type="InterPro" id="IPR056681">
    <property type="entry name" value="DUF7779"/>
</dbReference>
<dbReference type="Gene3D" id="1.25.40.10">
    <property type="entry name" value="Tetratricopeptide repeat domain"/>
    <property type="match status" value="2"/>
</dbReference>